<protein>
    <submittedName>
        <fullName evidence="3">Uncharacterized protein</fullName>
    </submittedName>
</protein>
<evidence type="ECO:0000313" key="4">
    <source>
        <dbReference type="Proteomes" id="UP000530564"/>
    </source>
</evidence>
<dbReference type="AlphaFoldDB" id="A0A840A616"/>
<keyword evidence="2" id="KW-0732">Signal</keyword>
<comment type="caution">
    <text evidence="3">The sequence shown here is derived from an EMBL/GenBank/DDBJ whole genome shotgun (WGS) entry which is preliminary data.</text>
</comment>
<accession>A0A840A616</accession>
<feature type="chain" id="PRO_5033067812" evidence="2">
    <location>
        <begin position="22"/>
        <end position="115"/>
    </location>
</feature>
<evidence type="ECO:0000256" key="1">
    <source>
        <dbReference type="SAM" id="MobiDB-lite"/>
    </source>
</evidence>
<dbReference type="RefSeq" id="WP_183776024.1">
    <property type="nucleotide sequence ID" value="NZ_JACIDK010000006.1"/>
</dbReference>
<evidence type="ECO:0000256" key="2">
    <source>
        <dbReference type="SAM" id="SignalP"/>
    </source>
</evidence>
<feature type="region of interest" description="Disordered" evidence="1">
    <location>
        <begin position="22"/>
        <end position="46"/>
    </location>
</feature>
<reference evidence="3 4" key="1">
    <citation type="submission" date="2020-08" db="EMBL/GenBank/DDBJ databases">
        <title>Genomic Encyclopedia of Type Strains, Phase IV (KMG-IV): sequencing the most valuable type-strain genomes for metagenomic binning, comparative biology and taxonomic classification.</title>
        <authorList>
            <person name="Goeker M."/>
        </authorList>
    </citation>
    <scope>NUCLEOTIDE SEQUENCE [LARGE SCALE GENOMIC DNA]</scope>
    <source>
        <strain evidence="3 4">DSM 21793</strain>
    </source>
</reference>
<evidence type="ECO:0000313" key="3">
    <source>
        <dbReference type="EMBL" id="MBB3893000.1"/>
    </source>
</evidence>
<dbReference type="Proteomes" id="UP000530564">
    <property type="component" value="Unassembled WGS sequence"/>
</dbReference>
<proteinExistence type="predicted"/>
<feature type="signal peptide" evidence="2">
    <location>
        <begin position="1"/>
        <end position="21"/>
    </location>
</feature>
<feature type="region of interest" description="Disordered" evidence="1">
    <location>
        <begin position="62"/>
        <end position="81"/>
    </location>
</feature>
<dbReference type="EMBL" id="JACIDK010000006">
    <property type="protein sequence ID" value="MBB3893000.1"/>
    <property type="molecule type" value="Genomic_DNA"/>
</dbReference>
<name>A0A840A616_9CAUL</name>
<gene>
    <name evidence="3" type="ORF">GGQ61_003738</name>
</gene>
<sequence>MRTMLIAAAGLALLMGAPALAQDHTAHHSDAPAPAPTTDGAAAMPSHEQCQAVMGRMMDPKAVHEHSRDKSGIATWPQGKPLTKAEMEAMHKKCAAMMADHPMPPAKPAAPDAKP</sequence>
<keyword evidence="4" id="KW-1185">Reference proteome</keyword>
<feature type="compositionally biased region" description="Basic and acidic residues" evidence="1">
    <location>
        <begin position="62"/>
        <end position="71"/>
    </location>
</feature>
<organism evidence="3 4">
    <name type="scientific">Phenylobacterium haematophilum</name>
    <dbReference type="NCBI Taxonomy" id="98513"/>
    <lineage>
        <taxon>Bacteria</taxon>
        <taxon>Pseudomonadati</taxon>
        <taxon>Pseudomonadota</taxon>
        <taxon>Alphaproteobacteria</taxon>
        <taxon>Caulobacterales</taxon>
        <taxon>Caulobacteraceae</taxon>
        <taxon>Phenylobacterium</taxon>
    </lineage>
</organism>